<feature type="transmembrane region" description="Helical" evidence="1">
    <location>
        <begin position="204"/>
        <end position="223"/>
    </location>
</feature>
<keyword evidence="1" id="KW-0812">Transmembrane</keyword>
<reference evidence="4" key="1">
    <citation type="submission" date="2017-02" db="EMBL/GenBank/DDBJ databases">
        <authorList>
            <person name="Dridi B."/>
        </authorList>
    </citation>
    <scope>NUCLEOTIDE SEQUENCE [LARGE SCALE GENOMIC DNA]</scope>
    <source>
        <strain evidence="4">B Co 03.10</strain>
    </source>
</reference>
<gene>
    <name evidence="3" type="ORF">FM105_01045</name>
</gene>
<dbReference type="AlphaFoldDB" id="A0A1X6WUM2"/>
<feature type="transmembrane region" description="Helical" evidence="1">
    <location>
        <begin position="61"/>
        <end position="81"/>
    </location>
</feature>
<evidence type="ECO:0000313" key="3">
    <source>
        <dbReference type="EMBL" id="SLM88977.1"/>
    </source>
</evidence>
<feature type="transmembrane region" description="Helical" evidence="1">
    <location>
        <begin position="21"/>
        <end position="49"/>
    </location>
</feature>
<keyword evidence="1" id="KW-1133">Transmembrane helix</keyword>
<feature type="transmembrane region" description="Helical" evidence="1">
    <location>
        <begin position="466"/>
        <end position="490"/>
    </location>
</feature>
<organism evidence="3 4">
    <name type="scientific">Brevibacterium yomogidense</name>
    <dbReference type="NCBI Taxonomy" id="946573"/>
    <lineage>
        <taxon>Bacteria</taxon>
        <taxon>Bacillati</taxon>
        <taxon>Actinomycetota</taxon>
        <taxon>Actinomycetes</taxon>
        <taxon>Micrococcales</taxon>
        <taxon>Brevibacteriaceae</taxon>
        <taxon>Brevibacterium</taxon>
    </lineage>
</organism>
<dbReference type="PANTHER" id="PTHR35342">
    <property type="entry name" value="TRICARBOXYLIC TRANSPORT PROTEIN"/>
    <property type="match status" value="1"/>
</dbReference>
<dbReference type="EMBL" id="FWFF01000001">
    <property type="protein sequence ID" value="SLM88977.1"/>
    <property type="molecule type" value="Genomic_DNA"/>
</dbReference>
<evidence type="ECO:0000259" key="2">
    <source>
        <dbReference type="Pfam" id="PF01970"/>
    </source>
</evidence>
<feature type="transmembrane region" description="Helical" evidence="1">
    <location>
        <begin position="165"/>
        <end position="184"/>
    </location>
</feature>
<evidence type="ECO:0000256" key="1">
    <source>
        <dbReference type="SAM" id="Phobius"/>
    </source>
</evidence>
<feature type="transmembrane region" description="Helical" evidence="1">
    <location>
        <begin position="138"/>
        <end position="158"/>
    </location>
</feature>
<feature type="transmembrane region" description="Helical" evidence="1">
    <location>
        <begin position="360"/>
        <end position="381"/>
    </location>
</feature>
<name>A0A1X6WUM2_9MICO</name>
<keyword evidence="4" id="KW-1185">Reference proteome</keyword>
<protein>
    <submittedName>
        <fullName evidence="3">Tricarboxylate transport membrane protein TctA</fullName>
    </submittedName>
</protein>
<keyword evidence="1" id="KW-0472">Membrane</keyword>
<accession>A0A1X6WUM2</accession>
<dbReference type="Proteomes" id="UP000196581">
    <property type="component" value="Unassembled WGS sequence"/>
</dbReference>
<feature type="transmembrane region" description="Helical" evidence="1">
    <location>
        <begin position="322"/>
        <end position="340"/>
    </location>
</feature>
<dbReference type="PANTHER" id="PTHR35342:SF5">
    <property type="entry name" value="TRICARBOXYLIC TRANSPORT PROTEIN"/>
    <property type="match status" value="1"/>
</dbReference>
<proteinExistence type="predicted"/>
<feature type="transmembrane region" description="Helical" evidence="1">
    <location>
        <begin position="109"/>
        <end position="132"/>
    </location>
</feature>
<feature type="domain" description="DUF112" evidence="2">
    <location>
        <begin position="20"/>
        <end position="442"/>
    </location>
</feature>
<evidence type="ECO:0000313" key="4">
    <source>
        <dbReference type="Proteomes" id="UP000196581"/>
    </source>
</evidence>
<dbReference type="Pfam" id="PF01970">
    <property type="entry name" value="TctA"/>
    <property type="match status" value="1"/>
</dbReference>
<dbReference type="InterPro" id="IPR002823">
    <property type="entry name" value="DUF112_TM"/>
</dbReference>
<dbReference type="RefSeq" id="WP_087003359.1">
    <property type="nucleotide sequence ID" value="NZ_FWFF01000001.1"/>
</dbReference>
<feature type="transmembrane region" description="Helical" evidence="1">
    <location>
        <begin position="393"/>
        <end position="408"/>
    </location>
</feature>
<sequence>MDALLSLMDGFGSALSPMNMLWVLVGCLLGTAVGVLPGLGSSMAVALLLPMTFALDPTGAFIMFAGVYFGGLFGDSTMAILMNTPGQGSAIASTFEGHKMAKSGRAPQALATAAIGAFTGGMISSILVVFLAPALASLSAVFGPAEYFALALFAFVATSSVVSDSVLKGLASLVLGLAIAVVGIDSVTGTERFTSGVPELFDGISLVTVTVAVLALGEVFRVASRLRRDPEAMVMVSSGRPFLSGREFREAIPAWLRGAGIGLPFGVVPVGGSEVPTFMAYGLERRLDKRSGRNKFGKGAIRGLAAPEAAGNATTGTAMASLLALGLPVSATAAIMLAAFQQYGLQPGPLLFDRAPDLVWGLLASFFIAMVVLLILNLPFAPLWAKLLLIPKPYLYAGITVFCALGIYATSNNIFDLGMLLGIGIVGFMMRRFDIPLAPLMIGMVLGPLAESSLRDALLSSNGDYSILVSSWITAILYVVLAGVVFLSLYGKLAQRRKERGTAMTDVDS</sequence>